<dbReference type="AlphaFoldDB" id="A0A8J6TQ80"/>
<keyword evidence="1" id="KW-0479">Metal-binding</keyword>
<name>A0A8J6TQ80_9BACT</name>
<dbReference type="InterPro" id="IPR007160">
    <property type="entry name" value="DUF362"/>
</dbReference>
<dbReference type="EMBL" id="JACNIG010000189">
    <property type="protein sequence ID" value="MBC8431888.1"/>
    <property type="molecule type" value="Genomic_DNA"/>
</dbReference>
<dbReference type="GO" id="GO:0051536">
    <property type="term" value="F:iron-sulfur cluster binding"/>
    <property type="evidence" value="ECO:0007669"/>
    <property type="project" value="UniProtKB-KW"/>
</dbReference>
<keyword evidence="1" id="KW-0411">Iron-sulfur</keyword>
<dbReference type="PROSITE" id="PS51257">
    <property type="entry name" value="PROKAR_LIPOPROTEIN"/>
    <property type="match status" value="1"/>
</dbReference>
<reference evidence="3 4" key="1">
    <citation type="submission" date="2020-08" db="EMBL/GenBank/DDBJ databases">
        <title>Bridging the membrane lipid divide: bacteria of the FCB group superphylum have the potential to synthesize archaeal ether lipids.</title>
        <authorList>
            <person name="Villanueva L."/>
            <person name="Von Meijenfeldt F.A.B."/>
            <person name="Westbye A.B."/>
            <person name="Yadav S."/>
            <person name="Hopmans E.C."/>
            <person name="Dutilh B.E."/>
            <person name="Sinninghe Damste J.S."/>
        </authorList>
    </citation>
    <scope>NUCLEOTIDE SEQUENCE [LARGE SCALE GENOMIC DNA]</scope>
    <source>
        <strain evidence="3">NIOZ-UU17</strain>
    </source>
</reference>
<gene>
    <name evidence="3" type="ORF">H8D96_08200</name>
</gene>
<accession>A0A8J6TQ80</accession>
<dbReference type="Proteomes" id="UP000605201">
    <property type="component" value="Unassembled WGS sequence"/>
</dbReference>
<evidence type="ECO:0000313" key="3">
    <source>
        <dbReference type="EMBL" id="MBC8431888.1"/>
    </source>
</evidence>
<feature type="domain" description="DUF362" evidence="2">
    <location>
        <begin position="89"/>
        <end position="299"/>
    </location>
</feature>
<evidence type="ECO:0000256" key="1">
    <source>
        <dbReference type="ARBA" id="ARBA00023014"/>
    </source>
</evidence>
<sequence>MRKKRISRRNFLNISATIACTTAIQATPVRLFANDLNNRGKELPVLKGYEPCVKSIWVKNKEKKRPFENLKRLIESTTDFTWLSKGDKVLIKLALNSGNKFPATSDPFVLDCLVNVLKEKGAGEISACDQSGVEHVQFSVTEKRGSSRKLCDASGLLKVITENNITPVFFEEKGLDAFFESNPEGMHSWKKPILIPSAVKETDHIIYLPRVSSHIMADITSGFKIGVGFLRDDSRYELHRNGKYFYEMYEEINNIPEIIDKLRLIITSGRKVLSTFGPDNGYLSEPDYGLIMASEDLLANELLSYAWLQWNRQFNTSYFSKMTTGQITKLRSVINKVFVWKTWDGNEKEGTSSIPMFIPGDIFDHPSIYNFMKRNGGKPQSIVWKSLNKNPDTSVTNYIKRQING</sequence>
<dbReference type="PROSITE" id="PS51318">
    <property type="entry name" value="TAT"/>
    <property type="match status" value="1"/>
</dbReference>
<proteinExistence type="predicted"/>
<evidence type="ECO:0000313" key="4">
    <source>
        <dbReference type="Proteomes" id="UP000605201"/>
    </source>
</evidence>
<comment type="caution">
    <text evidence="3">The sequence shown here is derived from an EMBL/GenBank/DDBJ whole genome shotgun (WGS) entry which is preliminary data.</text>
</comment>
<keyword evidence="1" id="KW-0408">Iron</keyword>
<evidence type="ECO:0000259" key="2">
    <source>
        <dbReference type="Pfam" id="PF04015"/>
    </source>
</evidence>
<dbReference type="Pfam" id="PF04015">
    <property type="entry name" value="DUF362"/>
    <property type="match status" value="1"/>
</dbReference>
<dbReference type="InterPro" id="IPR006311">
    <property type="entry name" value="TAT_signal"/>
</dbReference>
<protein>
    <submittedName>
        <fullName evidence="3">DUF362 domain-containing protein</fullName>
    </submittedName>
</protein>
<organism evidence="3 4">
    <name type="scientific">Candidatus Desulfatibia vada</name>
    <dbReference type="NCBI Taxonomy" id="2841696"/>
    <lineage>
        <taxon>Bacteria</taxon>
        <taxon>Pseudomonadati</taxon>
        <taxon>Thermodesulfobacteriota</taxon>
        <taxon>Desulfobacteria</taxon>
        <taxon>Desulfobacterales</taxon>
        <taxon>Desulfobacterales incertae sedis</taxon>
        <taxon>Candidatus Desulfatibia</taxon>
    </lineage>
</organism>